<organism evidence="1 2">
    <name type="scientific">Ganoderma sinense ZZ0214-1</name>
    <dbReference type="NCBI Taxonomy" id="1077348"/>
    <lineage>
        <taxon>Eukaryota</taxon>
        <taxon>Fungi</taxon>
        <taxon>Dikarya</taxon>
        <taxon>Basidiomycota</taxon>
        <taxon>Agaricomycotina</taxon>
        <taxon>Agaricomycetes</taxon>
        <taxon>Polyporales</taxon>
        <taxon>Polyporaceae</taxon>
        <taxon>Ganoderma</taxon>
    </lineage>
</organism>
<proteinExistence type="predicted"/>
<dbReference type="STRING" id="1077348.A0A2G8S2S3"/>
<dbReference type="Proteomes" id="UP000230002">
    <property type="component" value="Unassembled WGS sequence"/>
</dbReference>
<sequence>MHASPPRTHQAAGQHQALENPLRGGGEAAAGIQGILIMSRLPALEAVGVRPEATVLSYASGAGYTGWTDVAERYGAPCFYPYPPRELALALARPRGGAHGAAPRRDVPSVTLRSGDVVAPEGRRCWDGRREYLGAEGRAGPGLYKP</sequence>
<reference evidence="1 2" key="1">
    <citation type="journal article" date="2015" name="Sci. Rep.">
        <title>Chromosome-level genome map provides insights into diverse defense mechanisms in the medicinal fungus Ganoderma sinense.</title>
        <authorList>
            <person name="Zhu Y."/>
            <person name="Xu J."/>
            <person name="Sun C."/>
            <person name="Zhou S."/>
            <person name="Xu H."/>
            <person name="Nelson D.R."/>
            <person name="Qian J."/>
            <person name="Song J."/>
            <person name="Luo H."/>
            <person name="Xiang L."/>
            <person name="Li Y."/>
            <person name="Xu Z."/>
            <person name="Ji A."/>
            <person name="Wang L."/>
            <person name="Lu S."/>
            <person name="Hayward A."/>
            <person name="Sun W."/>
            <person name="Li X."/>
            <person name="Schwartz D.C."/>
            <person name="Wang Y."/>
            <person name="Chen S."/>
        </authorList>
    </citation>
    <scope>NUCLEOTIDE SEQUENCE [LARGE SCALE GENOMIC DNA]</scope>
    <source>
        <strain evidence="1 2">ZZ0214-1</strain>
    </source>
</reference>
<dbReference type="EMBL" id="AYKW01000029">
    <property type="protein sequence ID" value="PIL28051.1"/>
    <property type="molecule type" value="Genomic_DNA"/>
</dbReference>
<protein>
    <submittedName>
        <fullName evidence="1">Uncharacterized protein</fullName>
    </submittedName>
</protein>
<comment type="caution">
    <text evidence="1">The sequence shown here is derived from an EMBL/GenBank/DDBJ whole genome shotgun (WGS) entry which is preliminary data.</text>
</comment>
<evidence type="ECO:0000313" key="2">
    <source>
        <dbReference type="Proteomes" id="UP000230002"/>
    </source>
</evidence>
<dbReference type="AlphaFoldDB" id="A0A2G8S2S3"/>
<gene>
    <name evidence="1" type="ORF">GSI_09803</name>
</gene>
<accession>A0A2G8S2S3</accession>
<name>A0A2G8S2S3_9APHY</name>
<evidence type="ECO:0000313" key="1">
    <source>
        <dbReference type="EMBL" id="PIL28051.1"/>
    </source>
</evidence>
<keyword evidence="2" id="KW-1185">Reference proteome</keyword>